<sequence length="311" mass="35375">MELDELMKRMEKEKAAVDKKCQEQGEEIEELKRRLQISKDNERKYLCAMQKEEALGLAVQDQAVSQEEQIKKLQIKCNDLKDELCAATEGLKAADKLNEVQKASLEERDCPVETSTNPKAFKKGKHYTQEENGEILKFAATAADNSFWRDVKFWEQNEARWNEMDDGDHLHNAGEPVGNQCRGKDRAEVKEQLKHCAPRKLKRDQLAAKVQKQPQDVAAGNYAGIFSTQQLQEMASENNVQDKATELFASLALEKKSIEEKYGKNTVYILSHTPFQIAWSTPNMAELPYKLSCPREKIIGHIDSSGAWKTA</sequence>
<accession>A0AAV7XQ39</accession>
<evidence type="ECO:0000313" key="3">
    <source>
        <dbReference type="Proteomes" id="UP001075354"/>
    </source>
</evidence>
<dbReference type="EMBL" id="JAPTSV010000008">
    <property type="protein sequence ID" value="KAJ1525542.1"/>
    <property type="molecule type" value="Genomic_DNA"/>
</dbReference>
<proteinExistence type="predicted"/>
<gene>
    <name evidence="2" type="ORF">ONE63_010347</name>
</gene>
<dbReference type="AlphaFoldDB" id="A0AAV7XQ39"/>
<evidence type="ECO:0000313" key="2">
    <source>
        <dbReference type="EMBL" id="KAJ1525542.1"/>
    </source>
</evidence>
<keyword evidence="1" id="KW-0175">Coiled coil</keyword>
<dbReference type="Proteomes" id="UP001075354">
    <property type="component" value="Chromosome 8"/>
</dbReference>
<keyword evidence="3" id="KW-1185">Reference proteome</keyword>
<reference evidence="2" key="1">
    <citation type="submission" date="2022-12" db="EMBL/GenBank/DDBJ databases">
        <title>Chromosome-level genome assembly of the bean flower thrips Megalurothrips usitatus.</title>
        <authorList>
            <person name="Ma L."/>
            <person name="Liu Q."/>
            <person name="Li H."/>
            <person name="Cai W."/>
        </authorList>
    </citation>
    <scope>NUCLEOTIDE SEQUENCE</scope>
    <source>
        <strain evidence="2">Cailab_2022a</strain>
    </source>
</reference>
<comment type="caution">
    <text evidence="2">The sequence shown here is derived from an EMBL/GenBank/DDBJ whole genome shotgun (WGS) entry which is preliminary data.</text>
</comment>
<evidence type="ECO:0000256" key="1">
    <source>
        <dbReference type="SAM" id="Coils"/>
    </source>
</evidence>
<name>A0AAV7XQ39_9NEOP</name>
<protein>
    <submittedName>
        <fullName evidence="2">Uncharacterized protein</fullName>
    </submittedName>
</protein>
<feature type="coiled-coil region" evidence="1">
    <location>
        <begin position="3"/>
        <end position="83"/>
    </location>
</feature>
<organism evidence="2 3">
    <name type="scientific">Megalurothrips usitatus</name>
    <name type="common">bean blossom thrips</name>
    <dbReference type="NCBI Taxonomy" id="439358"/>
    <lineage>
        <taxon>Eukaryota</taxon>
        <taxon>Metazoa</taxon>
        <taxon>Ecdysozoa</taxon>
        <taxon>Arthropoda</taxon>
        <taxon>Hexapoda</taxon>
        <taxon>Insecta</taxon>
        <taxon>Pterygota</taxon>
        <taxon>Neoptera</taxon>
        <taxon>Paraneoptera</taxon>
        <taxon>Thysanoptera</taxon>
        <taxon>Terebrantia</taxon>
        <taxon>Thripoidea</taxon>
        <taxon>Thripidae</taxon>
        <taxon>Megalurothrips</taxon>
    </lineage>
</organism>